<comment type="cofactor">
    <cofactor evidence="1">
        <name>Cu cation</name>
        <dbReference type="ChEBI" id="CHEBI:23378"/>
    </cofactor>
</comment>
<dbReference type="InterPro" id="IPR008972">
    <property type="entry name" value="Cupredoxin"/>
</dbReference>
<dbReference type="InterPro" id="IPR002386">
    <property type="entry name" value="Amicyanin/Pseudoazurin"/>
</dbReference>
<evidence type="ECO:0000313" key="12">
    <source>
        <dbReference type="Proteomes" id="UP001157114"/>
    </source>
</evidence>
<evidence type="ECO:0000256" key="6">
    <source>
        <dbReference type="ARBA" id="ARBA00022982"/>
    </source>
</evidence>
<dbReference type="Proteomes" id="UP001157114">
    <property type="component" value="Unassembled WGS sequence"/>
</dbReference>
<dbReference type="InterPro" id="IPR052721">
    <property type="entry name" value="ET_Amicyanin"/>
</dbReference>
<feature type="compositionally biased region" description="Basic and acidic residues" evidence="8">
    <location>
        <begin position="98"/>
        <end position="113"/>
    </location>
</feature>
<sequence length="224" mass="23038">MRFITNRRLLLPLAGVLFVWVLAACGNSTGNSGNSGNSASPTPEEVATAAASQEHEQHESAAPSAAPEASPTTAPEASSTAKPQATAKPSPNPSPSPSHDDHHGGHSNDDDSKASPAVSQKPPKSTPSAAATSAASEDGGKEYVVEISNFAFAPAKLEIKAGDRVKFINKDAIKHSATADDGSFDTGLLAENEDETVTFDKAGEFALHCTPHPGMKATIVVSDQ</sequence>
<dbReference type="EMBL" id="BSSQ01000011">
    <property type="protein sequence ID" value="GLX68329.1"/>
    <property type="molecule type" value="Genomic_DNA"/>
</dbReference>
<evidence type="ECO:0000256" key="8">
    <source>
        <dbReference type="SAM" id="MobiDB-lite"/>
    </source>
</evidence>
<evidence type="ECO:0000256" key="2">
    <source>
        <dbReference type="ARBA" id="ARBA00004418"/>
    </source>
</evidence>
<protein>
    <recommendedName>
        <fullName evidence="10">Blue (type 1) copper domain-containing protein</fullName>
    </recommendedName>
</protein>
<keyword evidence="7" id="KW-0186">Copper</keyword>
<dbReference type="InterPro" id="IPR035668">
    <property type="entry name" value="Amicyanin"/>
</dbReference>
<feature type="compositionally biased region" description="Low complexity" evidence="8">
    <location>
        <begin position="60"/>
        <end position="81"/>
    </location>
</feature>
<gene>
    <name evidence="11" type="ORF">MU1_26740</name>
</gene>
<dbReference type="PANTHER" id="PTHR36507">
    <property type="entry name" value="BLL1555 PROTEIN"/>
    <property type="match status" value="1"/>
</dbReference>
<evidence type="ECO:0000256" key="5">
    <source>
        <dbReference type="ARBA" id="ARBA00022764"/>
    </source>
</evidence>
<feature type="compositionally biased region" description="Low complexity" evidence="8">
    <location>
        <begin position="121"/>
        <end position="136"/>
    </location>
</feature>
<keyword evidence="4" id="KW-0479">Metal-binding</keyword>
<keyword evidence="12" id="KW-1185">Reference proteome</keyword>
<name>A0ABQ6GBJ5_9BACL</name>
<evidence type="ECO:0000256" key="1">
    <source>
        <dbReference type="ARBA" id="ARBA00001935"/>
    </source>
</evidence>
<dbReference type="Pfam" id="PF00127">
    <property type="entry name" value="Copper-bind"/>
    <property type="match status" value="1"/>
</dbReference>
<dbReference type="Gene3D" id="2.60.40.420">
    <property type="entry name" value="Cupredoxins - blue copper proteins"/>
    <property type="match status" value="1"/>
</dbReference>
<dbReference type="InterPro" id="IPR000923">
    <property type="entry name" value="BlueCu_1"/>
</dbReference>
<feature type="region of interest" description="Disordered" evidence="8">
    <location>
        <begin position="30"/>
        <end position="138"/>
    </location>
</feature>
<keyword evidence="3" id="KW-0813">Transport</keyword>
<evidence type="ECO:0000313" key="11">
    <source>
        <dbReference type="EMBL" id="GLX68329.1"/>
    </source>
</evidence>
<evidence type="ECO:0000256" key="3">
    <source>
        <dbReference type="ARBA" id="ARBA00022448"/>
    </source>
</evidence>
<dbReference type="PRINTS" id="PR00155">
    <property type="entry name" value="AMICYANIN"/>
</dbReference>
<evidence type="ECO:0000259" key="10">
    <source>
        <dbReference type="Pfam" id="PF00127"/>
    </source>
</evidence>
<evidence type="ECO:0000256" key="7">
    <source>
        <dbReference type="ARBA" id="ARBA00023008"/>
    </source>
</evidence>
<reference evidence="11 12" key="1">
    <citation type="submission" date="2023-03" db="EMBL/GenBank/DDBJ databases">
        <title>Draft genome sequence of the bacteria which degrade cell wall of Tricholomamatutake.</title>
        <authorList>
            <person name="Konishi Y."/>
            <person name="Fukuta Y."/>
            <person name="Shirasaka N."/>
        </authorList>
    </citation>
    <scope>NUCLEOTIDE SEQUENCE [LARGE SCALE GENOMIC DNA]</scope>
    <source>
        <strain evidence="12">mu1</strain>
    </source>
</reference>
<feature type="signal peptide" evidence="9">
    <location>
        <begin position="1"/>
        <end position="23"/>
    </location>
</feature>
<organism evidence="11 12">
    <name type="scientific">Paenibacillus glycanilyticus</name>
    <dbReference type="NCBI Taxonomy" id="126569"/>
    <lineage>
        <taxon>Bacteria</taxon>
        <taxon>Bacillati</taxon>
        <taxon>Bacillota</taxon>
        <taxon>Bacilli</taxon>
        <taxon>Bacillales</taxon>
        <taxon>Paenibacillaceae</taxon>
        <taxon>Paenibacillus</taxon>
    </lineage>
</organism>
<comment type="subcellular location">
    <subcellularLocation>
        <location evidence="2">Periplasm</location>
    </subcellularLocation>
</comment>
<keyword evidence="9" id="KW-0732">Signal</keyword>
<dbReference type="RefSeq" id="WP_284239071.1">
    <property type="nucleotide sequence ID" value="NZ_BSSQ01000011.1"/>
</dbReference>
<feature type="domain" description="Blue (type 1) copper" evidence="10">
    <location>
        <begin position="145"/>
        <end position="221"/>
    </location>
</feature>
<feature type="chain" id="PRO_5046378583" description="Blue (type 1) copper domain-containing protein" evidence="9">
    <location>
        <begin position="24"/>
        <end position="224"/>
    </location>
</feature>
<accession>A0ABQ6GBJ5</accession>
<dbReference type="PANTHER" id="PTHR36507:SF1">
    <property type="entry name" value="BLL1555 PROTEIN"/>
    <property type="match status" value="1"/>
</dbReference>
<comment type="caution">
    <text evidence="11">The sequence shown here is derived from an EMBL/GenBank/DDBJ whole genome shotgun (WGS) entry which is preliminary data.</text>
</comment>
<keyword evidence="6" id="KW-0249">Electron transport</keyword>
<keyword evidence="5" id="KW-0574">Periplasm</keyword>
<evidence type="ECO:0000256" key="4">
    <source>
        <dbReference type="ARBA" id="ARBA00022723"/>
    </source>
</evidence>
<dbReference type="PROSITE" id="PS51257">
    <property type="entry name" value="PROKAR_LIPOPROTEIN"/>
    <property type="match status" value="1"/>
</dbReference>
<dbReference type="SUPFAM" id="SSF49503">
    <property type="entry name" value="Cupredoxins"/>
    <property type="match status" value="1"/>
</dbReference>
<proteinExistence type="predicted"/>
<evidence type="ECO:0000256" key="9">
    <source>
        <dbReference type="SAM" id="SignalP"/>
    </source>
</evidence>
<dbReference type="CDD" id="cd13921">
    <property type="entry name" value="Amicyanin"/>
    <property type="match status" value="1"/>
</dbReference>